<dbReference type="PANTHER" id="PTHR24020:SF20">
    <property type="entry name" value="PH DOMAIN-CONTAINING PROTEIN"/>
    <property type="match status" value="1"/>
</dbReference>
<dbReference type="SUPFAM" id="SSF53300">
    <property type="entry name" value="vWA-like"/>
    <property type="match status" value="5"/>
</dbReference>
<evidence type="ECO:0000313" key="3">
    <source>
        <dbReference type="WBParaSite" id="maker-uti_cns_0046165-snap-gene-0.14-mRNA-1"/>
    </source>
</evidence>
<feature type="domain" description="VWFA" evidence="1">
    <location>
        <begin position="20"/>
        <end position="202"/>
    </location>
</feature>
<dbReference type="PROSITE" id="PS50234">
    <property type="entry name" value="VWFA"/>
    <property type="match status" value="5"/>
</dbReference>
<dbReference type="Gene3D" id="3.40.50.410">
    <property type="entry name" value="von Willebrand factor, type A domain"/>
    <property type="match status" value="5"/>
</dbReference>
<dbReference type="CDD" id="cd00198">
    <property type="entry name" value="vWFA"/>
    <property type="match status" value="2"/>
</dbReference>
<dbReference type="WBParaSite" id="maker-uti_cns_0046165-snap-gene-0.14-mRNA-1">
    <property type="protein sequence ID" value="maker-uti_cns_0046165-snap-gene-0.14-mRNA-1"/>
    <property type="gene ID" value="maker-uti_cns_0046165-snap-gene-0.14"/>
</dbReference>
<name>A0A1I8J8X8_9PLAT</name>
<organism evidence="2 3">
    <name type="scientific">Macrostomum lignano</name>
    <dbReference type="NCBI Taxonomy" id="282301"/>
    <lineage>
        <taxon>Eukaryota</taxon>
        <taxon>Metazoa</taxon>
        <taxon>Spiralia</taxon>
        <taxon>Lophotrochozoa</taxon>
        <taxon>Platyhelminthes</taxon>
        <taxon>Rhabditophora</taxon>
        <taxon>Macrostomorpha</taxon>
        <taxon>Macrostomida</taxon>
        <taxon>Macrostomidae</taxon>
        <taxon>Macrostomum</taxon>
    </lineage>
</organism>
<dbReference type="PANTHER" id="PTHR24020">
    <property type="entry name" value="COLLAGEN ALPHA"/>
    <property type="match status" value="1"/>
</dbReference>
<proteinExistence type="predicted"/>
<keyword evidence="2" id="KW-1185">Reference proteome</keyword>
<dbReference type="Pfam" id="PF00092">
    <property type="entry name" value="VWA"/>
    <property type="match status" value="5"/>
</dbReference>
<dbReference type="InterPro" id="IPR036465">
    <property type="entry name" value="vWFA_dom_sf"/>
</dbReference>
<dbReference type="CDD" id="cd01450">
    <property type="entry name" value="vWFA_subfamily_ECM"/>
    <property type="match status" value="3"/>
</dbReference>
<reference evidence="3" key="1">
    <citation type="submission" date="2016-11" db="UniProtKB">
        <authorList>
            <consortium name="WormBaseParasite"/>
        </authorList>
    </citation>
    <scope>IDENTIFICATION</scope>
</reference>
<accession>A0A1I8J8X8</accession>
<evidence type="ECO:0000259" key="1">
    <source>
        <dbReference type="PROSITE" id="PS50234"/>
    </source>
</evidence>
<dbReference type="InterPro" id="IPR002035">
    <property type="entry name" value="VWF_A"/>
</dbReference>
<sequence>LILVHQIELSCSTSPCINLDLVVAVDTSSSCSQTQFDRLLSEVKALVSKFPIGPTKTRLALIGMSQTAQVLANFDDVMSLSDFNSAVDRLTMSSERAEISKGVKLARESVLNKARAAPTPRLLALVKDRQCAERITGSSDAELASIKSEVAVLKLTGNAVHAIGIGGLWNSHELKAIFGTNYLLFKNTNKAMESAKSLNNKVCPKPACKSSGRTVKRETCFGKSQHVLTVNDSAFTSSGMEVCRQQIARSFQSCAEKHSCYKMERSIGSCQADGNSEIVETLQFLDRKKQSCVTYEEKHKVNCFRASECKDQVADVVIMLDKSGSILSHYSTVVDSAKAIIRSLNIGERNVRIGVLSFNGYLSYSGSKTHVRDLLEMLVNLGDEFDVFEIIRKVDESKTLDKYEFRGTNTGSALKEVKKLFNSKGRRNVFKAVVIITDGGSNDAKVLFQAVSDIKNDNVTLYAVGVGDPDDLDFDELKMITSPESDRNLFIFNKFDQLRHWALNFSARLCMELRPPNPKLCEADVQIKSISPCLSEKMQTTTVNFKYDTVKTCIKHLKNEIKATCVDPIDGSDHLEGESWTNMCHDFRCDSSGNTILPTSVKKCVAADFSCKPIGAAPFRCRNIDGEERENCQCIDKDGEAVLIELSCSTSPCINLDLVVVVDTSSSCSQTQFDRLLSEVKALVSKFPIGPTKTRLALIGMSQTAQVLANFDDVTSLSDFNSAVDRLTMSSERAEISKGIKLARESVLNKARAAPTPRLLALVKDRQCAERITGSSDAELASIKSEVAAVRSMESAVHAVGIGGLWNSEELKAIFGTNYLLFKNTNKAMESAKSLNNKVCPKPACKSSGRTVKRETCFGKSQHVLTVNVGGAFTSSGMEVCRQQIARSFQSCAEEHSCYKMERSIGSCQADGNSEIVETLQFLDRKKQSCVTYEEKHKVDCSEARVCKNQVADLIILLDKSFSIQSHYYTVVDTAKELVKSLQIGKEQVRLGIFSFSGSVVPFGYNKNEIRDGIETIVSFADEFNKAKILDRVEREKSPGRYAHTYTGYAIKEVSKMLRFKYRSDVIKAVIIITDGRSSDPDTLFEAVSDIKEDGVTLYAVGVNTPAYGINQDELKMITSPESDRNLFIFNGFEHLKPWAEKFSSRLCMELKPPSPKLCDADVQLMSISPCKSEKTQSSTVKFKYNTAKKCIKRFRNEINTGCKTTCVDPIDGSDHLEGESWTNMCHEFRCDSSGNTILPTSVKKCVAADFSCKPIGAAPFRCRNIDGEKRENCQCIDKDGEAMLDRQCAERITGSSDAELASIKSEVAVLKLTGNAVHAIGIGGLWNSHELKAIFGTNYLLFKNTNKAMESAKSLNNKVCPKPACKSSGRTVKRETCFGKSQHVLTVNDSAFTSSGMEVCRQQIARSFQSCAEKHSCYKMERSIGSCQADGNSEIVETLQFLDRKKQSCVTYEEKHKVNCFRASECKDQVADVVIMLDKSGSILSHYSTVVDSAKAIIRSLNIGERNVRIGVLSFNGYLSYSGSKTHVRDLLEMLVNLGDEFDVFEIIRKVDESKTLDKYEFRGTNTGSALKEVKKLFNSKGRRNVFKAVVIITDGGSNDAKVLFQAVSDIKNDNVTLYAVGVGDPDDLDFDELKMITSPESDRNLFIFNKFDQLRHWALNFSARLCMELRPPNPKLCEADVQIKSISPCLSEKMQTTTVNFKYDTVKTCIKHLKNEIKATCVDPIDGSDHLEGESWTNMCHDFRCDSSGNTILPTSVKKCVAADFSCKPIGAAPFRCRNIDGEERENCQCIDKDGEAMLVVDNPN</sequence>
<protein>
    <submittedName>
        <fullName evidence="3">VWFA domain-containing protein</fullName>
    </submittedName>
</protein>
<feature type="domain" description="VWFA" evidence="1">
    <location>
        <begin position="1473"/>
        <end position="1667"/>
    </location>
</feature>
<dbReference type="Proteomes" id="UP000095280">
    <property type="component" value="Unplaced"/>
</dbReference>
<dbReference type="SMART" id="SM00327">
    <property type="entry name" value="VWA"/>
    <property type="match status" value="5"/>
</dbReference>
<dbReference type="InterPro" id="IPR050525">
    <property type="entry name" value="ECM_Assembly_Org"/>
</dbReference>
<evidence type="ECO:0000313" key="2">
    <source>
        <dbReference type="Proteomes" id="UP000095280"/>
    </source>
</evidence>
<feature type="domain" description="VWFA" evidence="1">
    <location>
        <begin position="953"/>
        <end position="1147"/>
    </location>
</feature>
<feature type="domain" description="VWFA" evidence="1">
    <location>
        <begin position="657"/>
        <end position="839"/>
    </location>
</feature>
<feature type="domain" description="VWFA" evidence="1">
    <location>
        <begin position="315"/>
        <end position="509"/>
    </location>
</feature>